<proteinExistence type="predicted"/>
<gene>
    <name evidence="1" type="ORF">OJ962_13950</name>
</gene>
<dbReference type="Proteomes" id="UP001147700">
    <property type="component" value="Unassembled WGS sequence"/>
</dbReference>
<protein>
    <submittedName>
        <fullName evidence="1">Uncharacterized protein</fullName>
    </submittedName>
</protein>
<keyword evidence="2" id="KW-1185">Reference proteome</keyword>
<dbReference type="RefSeq" id="WP_202955282.1">
    <property type="nucleotide sequence ID" value="NZ_JAPCID010000017.1"/>
</dbReference>
<evidence type="ECO:0000313" key="2">
    <source>
        <dbReference type="Proteomes" id="UP001147700"/>
    </source>
</evidence>
<accession>A0ABT4RJ88</accession>
<name>A0ABT4RJ88_9ACTN</name>
<dbReference type="SUPFAM" id="SSF50969">
    <property type="entry name" value="YVTN repeat-like/Quinoprotein amine dehydrogenase"/>
    <property type="match status" value="1"/>
</dbReference>
<dbReference type="EMBL" id="JAPCID010000017">
    <property type="protein sequence ID" value="MDA0138601.1"/>
    <property type="molecule type" value="Genomic_DNA"/>
</dbReference>
<reference evidence="1" key="1">
    <citation type="submission" date="2022-10" db="EMBL/GenBank/DDBJ databases">
        <title>The WGS of Solirubrobacter sp. CPCC 204708.</title>
        <authorList>
            <person name="Jiang Z."/>
        </authorList>
    </citation>
    <scope>NUCLEOTIDE SEQUENCE</scope>
    <source>
        <strain evidence="1">CPCC 204708</strain>
    </source>
</reference>
<dbReference type="InterPro" id="IPR011044">
    <property type="entry name" value="Quino_amine_DH_bsu"/>
</dbReference>
<comment type="caution">
    <text evidence="1">The sequence shown here is derived from an EMBL/GenBank/DDBJ whole genome shotgun (WGS) entry which is preliminary data.</text>
</comment>
<organism evidence="1 2">
    <name type="scientific">Solirubrobacter deserti</name>
    <dbReference type="NCBI Taxonomy" id="2282478"/>
    <lineage>
        <taxon>Bacteria</taxon>
        <taxon>Bacillati</taxon>
        <taxon>Actinomycetota</taxon>
        <taxon>Thermoleophilia</taxon>
        <taxon>Solirubrobacterales</taxon>
        <taxon>Solirubrobacteraceae</taxon>
        <taxon>Solirubrobacter</taxon>
    </lineage>
</organism>
<evidence type="ECO:0000313" key="1">
    <source>
        <dbReference type="EMBL" id="MDA0138601.1"/>
    </source>
</evidence>
<sequence>MADVCPHLAAAPTDVAYHRWYTGVGLEAKWLCVSCSARSRAGQPVELVSVSDEQRAWIQEEADLDGGYGAPEVKARPEPFEVDLRETPLPWPADEVLDLASVGGGWLIARTDGALFRLTGEAVEPVCVVERPPAEPPREPWAGHALTARLHASRDGAFAAIVHDFGHVGRVYDLSSGASVAELDGGDYHAETVPFSFAFVEHQGRTVALHRTGWNRLEALDLHTGDALMSGGRPQLDYFHGRLLVSPDGARVLDDGWVWHPHGVPSVWDVDLEAEPQLRRLAWRAHYWNRSLCWLDAERVAISGIGEDEDWMVDGARVFDAADGSELTAFAGPAGRFFGDGERLFAAAPAGLEVWDVRDGARVHRIDGFAPTHQHVPERELVAVTDHRLIRWRY</sequence>